<organism evidence="2 3">
    <name type="scientific">Eleginops maclovinus</name>
    <name type="common">Patagonian blennie</name>
    <name type="synonym">Eleginus maclovinus</name>
    <dbReference type="NCBI Taxonomy" id="56733"/>
    <lineage>
        <taxon>Eukaryota</taxon>
        <taxon>Metazoa</taxon>
        <taxon>Chordata</taxon>
        <taxon>Craniata</taxon>
        <taxon>Vertebrata</taxon>
        <taxon>Euteleostomi</taxon>
        <taxon>Actinopterygii</taxon>
        <taxon>Neopterygii</taxon>
        <taxon>Teleostei</taxon>
        <taxon>Neoteleostei</taxon>
        <taxon>Acanthomorphata</taxon>
        <taxon>Eupercaria</taxon>
        <taxon>Perciformes</taxon>
        <taxon>Notothenioidei</taxon>
        <taxon>Eleginopidae</taxon>
        <taxon>Eleginops</taxon>
    </lineage>
</organism>
<evidence type="ECO:0000313" key="3">
    <source>
        <dbReference type="Proteomes" id="UP001346869"/>
    </source>
</evidence>
<reference evidence="2 3" key="2">
    <citation type="journal article" date="2023" name="Mol. Biol. Evol.">
        <title>Genomics of Secondarily Temperate Adaptation in the Only Non-Antarctic Icefish.</title>
        <authorList>
            <person name="Rivera-Colon A.G."/>
            <person name="Rayamajhi N."/>
            <person name="Minhas B.F."/>
            <person name="Madrigal G."/>
            <person name="Bilyk K.T."/>
            <person name="Yoon V."/>
            <person name="Hune M."/>
            <person name="Gregory S."/>
            <person name="Cheng C.H.C."/>
            <person name="Catchen J.M."/>
        </authorList>
    </citation>
    <scope>NUCLEOTIDE SEQUENCE [LARGE SCALE GENOMIC DNA]</scope>
    <source>
        <strain evidence="2">JMC-PN-2008</strain>
    </source>
</reference>
<dbReference type="EMBL" id="JAUZQC010000025">
    <property type="protein sequence ID" value="KAK5848100.1"/>
    <property type="molecule type" value="Genomic_DNA"/>
</dbReference>
<accession>A0AAN7WSM7</accession>
<name>A0AAN7WSM7_ELEMC</name>
<reference evidence="2 3" key="1">
    <citation type="journal article" date="2023" name="Genes (Basel)">
        <title>Chromosome-Level Genome Assembly and Circadian Gene Repertoire of the Patagonia Blennie Eleginops maclovinus-The Closest Ancestral Proxy of Antarctic Cryonotothenioids.</title>
        <authorList>
            <person name="Cheng C.C."/>
            <person name="Rivera-Colon A.G."/>
            <person name="Minhas B.F."/>
            <person name="Wilson L."/>
            <person name="Rayamajhi N."/>
            <person name="Vargas-Chacoff L."/>
            <person name="Catchen J.M."/>
        </authorList>
    </citation>
    <scope>NUCLEOTIDE SEQUENCE [LARGE SCALE GENOMIC DNA]</scope>
    <source>
        <strain evidence="2">JMC-PN-2008</strain>
    </source>
</reference>
<gene>
    <name evidence="2" type="ORF">PBY51_005747</name>
</gene>
<dbReference type="AlphaFoldDB" id="A0AAN7WSM7"/>
<protein>
    <submittedName>
        <fullName evidence="2">Uncharacterized protein</fullName>
    </submittedName>
</protein>
<proteinExistence type="predicted"/>
<comment type="caution">
    <text evidence="2">The sequence shown here is derived from an EMBL/GenBank/DDBJ whole genome shotgun (WGS) entry which is preliminary data.</text>
</comment>
<keyword evidence="3" id="KW-1185">Reference proteome</keyword>
<dbReference type="Proteomes" id="UP001346869">
    <property type="component" value="Unassembled WGS sequence"/>
</dbReference>
<feature type="region of interest" description="Disordered" evidence="1">
    <location>
        <begin position="40"/>
        <end position="79"/>
    </location>
</feature>
<sequence length="142" mass="15794">MRKLYTPPPAPLPVLWSSTLFAPSQQSRSTAVKVHFEQSCPSSPEPRFGSLTNMEKGRGSETGSCTKRIKTESDADPPAGHLHRFTVKFSPSARKEYTIDCVEPGTVLRAIQTCDWLFSDKNLVIQLAMCRSEGPDDEQIPR</sequence>
<evidence type="ECO:0000313" key="2">
    <source>
        <dbReference type="EMBL" id="KAK5848100.1"/>
    </source>
</evidence>
<evidence type="ECO:0000256" key="1">
    <source>
        <dbReference type="SAM" id="MobiDB-lite"/>
    </source>
</evidence>